<name>A0AAW2YPA7_9EUKA</name>
<protein>
    <recommendedName>
        <fullName evidence="3">SS18 N-terminal domain-containing protein</fullName>
    </recommendedName>
</protein>
<evidence type="ECO:0000259" key="3">
    <source>
        <dbReference type="Pfam" id="PF05030"/>
    </source>
</evidence>
<accession>A0AAW2YPA7</accession>
<evidence type="ECO:0000313" key="5">
    <source>
        <dbReference type="Proteomes" id="UP001431209"/>
    </source>
</evidence>
<feature type="compositionally biased region" description="Polar residues" evidence="2">
    <location>
        <begin position="68"/>
        <end position="91"/>
    </location>
</feature>
<dbReference type="AlphaFoldDB" id="A0AAW2YPA7"/>
<comment type="caution">
    <text evidence="4">The sequence shown here is derived from an EMBL/GenBank/DDBJ whole genome shotgun (WGS) entry which is preliminary data.</text>
</comment>
<evidence type="ECO:0000256" key="2">
    <source>
        <dbReference type="SAM" id="MobiDB-lite"/>
    </source>
</evidence>
<evidence type="ECO:0000313" key="4">
    <source>
        <dbReference type="EMBL" id="KAL0479060.1"/>
    </source>
</evidence>
<sequence>MFTKLYSQPEPQTYSTDKIQQLLEENQLIIHAIIERQKMKKYDECEKYQEQLQKNLVKLAYIADYQPSLQPKPTSPTINGANQTTQIHPSLQQPKQQIPPQLQQQFRQ</sequence>
<dbReference type="InterPro" id="IPR007726">
    <property type="entry name" value="SS18_N"/>
</dbReference>
<evidence type="ECO:0000256" key="1">
    <source>
        <dbReference type="ARBA" id="ARBA00007945"/>
    </source>
</evidence>
<keyword evidence="5" id="KW-1185">Reference proteome</keyword>
<dbReference type="EMBL" id="JAOPGA020000496">
    <property type="protein sequence ID" value="KAL0479060.1"/>
    <property type="molecule type" value="Genomic_DNA"/>
</dbReference>
<dbReference type="Pfam" id="PF05030">
    <property type="entry name" value="SSXT"/>
    <property type="match status" value="1"/>
</dbReference>
<proteinExistence type="inferred from homology"/>
<organism evidence="4 5">
    <name type="scientific">Acrasis kona</name>
    <dbReference type="NCBI Taxonomy" id="1008807"/>
    <lineage>
        <taxon>Eukaryota</taxon>
        <taxon>Discoba</taxon>
        <taxon>Heterolobosea</taxon>
        <taxon>Tetramitia</taxon>
        <taxon>Eutetramitia</taxon>
        <taxon>Acrasidae</taxon>
        <taxon>Acrasis</taxon>
    </lineage>
</organism>
<dbReference type="Proteomes" id="UP001431209">
    <property type="component" value="Unassembled WGS sequence"/>
</dbReference>
<feature type="region of interest" description="Disordered" evidence="2">
    <location>
        <begin position="68"/>
        <end position="108"/>
    </location>
</feature>
<reference evidence="4 5" key="1">
    <citation type="submission" date="2024-03" db="EMBL/GenBank/DDBJ databases">
        <title>The Acrasis kona genome and developmental transcriptomes reveal deep origins of eukaryotic multicellular pathways.</title>
        <authorList>
            <person name="Sheikh S."/>
            <person name="Fu C.-J."/>
            <person name="Brown M.W."/>
            <person name="Baldauf S.L."/>
        </authorList>
    </citation>
    <scope>NUCLEOTIDE SEQUENCE [LARGE SCALE GENOMIC DNA]</scope>
    <source>
        <strain evidence="4 5">ATCC MYA-3509</strain>
    </source>
</reference>
<gene>
    <name evidence="4" type="ORF">AKO1_007913</name>
</gene>
<feature type="domain" description="SS18 N-terminal" evidence="3">
    <location>
        <begin position="14"/>
        <end position="71"/>
    </location>
</feature>
<comment type="similarity">
    <text evidence="1">Belongs to the SS18 family.</text>
</comment>
<feature type="compositionally biased region" description="Low complexity" evidence="2">
    <location>
        <begin position="92"/>
        <end position="108"/>
    </location>
</feature>